<feature type="region of interest" description="Disordered" evidence="2">
    <location>
        <begin position="469"/>
        <end position="517"/>
    </location>
</feature>
<dbReference type="Proteomes" id="UP000030746">
    <property type="component" value="Unassembled WGS sequence"/>
</dbReference>
<organism evidence="4 5">
    <name type="scientific">Lottia gigantea</name>
    <name type="common">Giant owl limpet</name>
    <dbReference type="NCBI Taxonomy" id="225164"/>
    <lineage>
        <taxon>Eukaryota</taxon>
        <taxon>Metazoa</taxon>
        <taxon>Spiralia</taxon>
        <taxon>Lophotrochozoa</taxon>
        <taxon>Mollusca</taxon>
        <taxon>Gastropoda</taxon>
        <taxon>Patellogastropoda</taxon>
        <taxon>Lottioidea</taxon>
        <taxon>Lottiidae</taxon>
        <taxon>Lottia</taxon>
    </lineage>
</organism>
<dbReference type="InterPro" id="IPR052281">
    <property type="entry name" value="GAREM"/>
</dbReference>
<dbReference type="PANTHER" id="PTHR14454">
    <property type="entry name" value="GRB2-ASSOCIATED AND REGULATOR OF MAPK PROTEIN FAMILY MEMBER"/>
    <property type="match status" value="1"/>
</dbReference>
<keyword evidence="1" id="KW-0597">Phosphoprotein</keyword>
<dbReference type="PANTHER" id="PTHR14454:SF11">
    <property type="entry name" value="SERRANO, ISOFORM F"/>
    <property type="match status" value="1"/>
</dbReference>
<dbReference type="RefSeq" id="XP_009056778.1">
    <property type="nucleotide sequence ID" value="XM_009058530.1"/>
</dbReference>
<feature type="domain" description="CABIT" evidence="3">
    <location>
        <begin position="66"/>
        <end position="299"/>
    </location>
</feature>
<dbReference type="HOGENOM" id="CLU_354627_0_0_1"/>
<evidence type="ECO:0000313" key="4">
    <source>
        <dbReference type="EMBL" id="ESO92637.1"/>
    </source>
</evidence>
<evidence type="ECO:0000256" key="2">
    <source>
        <dbReference type="SAM" id="MobiDB-lite"/>
    </source>
</evidence>
<keyword evidence="5" id="KW-1185">Reference proteome</keyword>
<dbReference type="EMBL" id="KB202050">
    <property type="protein sequence ID" value="ESO92637.1"/>
    <property type="molecule type" value="Genomic_DNA"/>
</dbReference>
<sequence>MGLARKLAPVTKTGDSISNVDFQWSTQSYTLKEIISKFKLPCVVQCSADSCSVLWAKFKFDLKQPLLLYAVRTVSKIYARTLKANKSGSPEFVEFGPPLVIPEDYEGWFGIASQEAPTLIRHTRVEEVAECESDFFLVATKVPVFYLNGGESTGVYSQHYVNPGQVLRKDGFLNGPLDASSQANFAAKDKHHLRCVDNKEEEFVIPFSHRGLFYEVSQTIDEKSSGVFNTAQIMDTGGSNFPLSLRHIQGDLPALNYSFTGNIQCNHIFSEQTILGCSIGLGSNVITPLEMECKSKIKFAIALNEVDLKATKEYQRAFDFCTNQSEQYAKAIKVSFTLRPETSLEELDFSLYDTGSDVEDVDAQSEFDIDWGPDSCDSKEALETLIKLKRDNTTHLVAQDVVNDSQEIPNIPVDMGTSYELENGTEQTVYKKAAEYTVSLESQGSDLADVTVDSSLFDDSYMDIPDAIQDDEEKSGDNTTSFDASVDDTLDSSENSENSNGVETAEPNRSFATESKHVISKTDSDILRLKEMEYVGNLSKTLPGRLIKEEATRTSSGVDEKNSVKKLDEDWGPAITPPVTNSQTIPIGHVETLAVGVISLDIAGETADDCDSEILGEHVEIVDLGSDLVSDHSDEDERCVVDSDKDVTGRLTSYRSLNSLDKIGPEGEIDSSEFEVPRLDVNNNSDMESEITVNDDDTSLAESEGFPNDLNSTVSESGFVLSNGINIEDDEADSDEFLEEVRSELDLDWDKSDDSHETVIRQKPVLKRLPPQVKPLRSKNSIMNMSLEEAAV</sequence>
<evidence type="ECO:0000256" key="1">
    <source>
        <dbReference type="ARBA" id="ARBA00022553"/>
    </source>
</evidence>
<dbReference type="Pfam" id="PF12736">
    <property type="entry name" value="CABIT"/>
    <property type="match status" value="1"/>
</dbReference>
<dbReference type="GeneID" id="20249143"/>
<dbReference type="AlphaFoldDB" id="V4A7B5"/>
<dbReference type="OMA" id="DINDKCI"/>
<dbReference type="InterPro" id="IPR025946">
    <property type="entry name" value="CABIT_dom"/>
</dbReference>
<dbReference type="KEGG" id="lgi:LOTGIDRAFT_233078"/>
<evidence type="ECO:0000259" key="3">
    <source>
        <dbReference type="Pfam" id="PF12736"/>
    </source>
</evidence>
<name>V4A7B5_LOTGI</name>
<dbReference type="CTD" id="20249143"/>
<protein>
    <recommendedName>
        <fullName evidence="3">CABIT domain-containing protein</fullName>
    </recommendedName>
</protein>
<reference evidence="4 5" key="1">
    <citation type="journal article" date="2013" name="Nature">
        <title>Insights into bilaterian evolution from three spiralian genomes.</title>
        <authorList>
            <person name="Simakov O."/>
            <person name="Marletaz F."/>
            <person name="Cho S.J."/>
            <person name="Edsinger-Gonzales E."/>
            <person name="Havlak P."/>
            <person name="Hellsten U."/>
            <person name="Kuo D.H."/>
            <person name="Larsson T."/>
            <person name="Lv J."/>
            <person name="Arendt D."/>
            <person name="Savage R."/>
            <person name="Osoegawa K."/>
            <person name="de Jong P."/>
            <person name="Grimwood J."/>
            <person name="Chapman J.A."/>
            <person name="Shapiro H."/>
            <person name="Aerts A."/>
            <person name="Otillar R.P."/>
            <person name="Terry A.Y."/>
            <person name="Boore J.L."/>
            <person name="Grigoriev I.V."/>
            <person name="Lindberg D.R."/>
            <person name="Seaver E.C."/>
            <person name="Weisblat D.A."/>
            <person name="Putnam N.H."/>
            <person name="Rokhsar D.S."/>
        </authorList>
    </citation>
    <scope>NUCLEOTIDE SEQUENCE [LARGE SCALE GENOMIC DNA]</scope>
</reference>
<proteinExistence type="predicted"/>
<accession>V4A7B5</accession>
<evidence type="ECO:0000313" key="5">
    <source>
        <dbReference type="Proteomes" id="UP000030746"/>
    </source>
</evidence>
<gene>
    <name evidence="4" type="ORF">LOTGIDRAFT_233078</name>
</gene>
<dbReference type="OrthoDB" id="6076990at2759"/>